<feature type="short sequence motif" description="GXSXG" evidence="2">
    <location>
        <begin position="54"/>
        <end position="58"/>
    </location>
</feature>
<dbReference type="PANTHER" id="PTHR46394:SF1">
    <property type="entry name" value="PNPLA DOMAIN-CONTAINING PROTEIN"/>
    <property type="match status" value="1"/>
</dbReference>
<feature type="active site" description="Proton acceptor" evidence="2">
    <location>
        <position position="185"/>
    </location>
</feature>
<keyword evidence="6" id="KW-1185">Reference proteome</keyword>
<evidence type="ECO:0000313" key="6">
    <source>
        <dbReference type="Proteomes" id="UP000029780"/>
    </source>
</evidence>
<reference evidence="5 6" key="1">
    <citation type="journal article" date="2009" name="Proc. Natl. Acad. Sci. U.S.A.">
        <title>Giant Marseillevirus highlights the role of amoebae as a melting pot in emergence of chimeric microorganisms.</title>
        <authorList>
            <person name="Boyer M."/>
            <person name="Yutin N."/>
            <person name="Pagnier I."/>
            <person name="Barrassi L."/>
            <person name="Fournous G."/>
            <person name="Espinosa L."/>
            <person name="Robert C."/>
            <person name="Azza S."/>
            <person name="Sun S."/>
            <person name="Rossmann M.G."/>
            <person name="Suzan-Monti M."/>
            <person name="La Scola B."/>
            <person name="Koonin E.V."/>
            <person name="Raoult D."/>
        </authorList>
    </citation>
    <scope>NUCLEOTIDE SEQUENCE [LARGE SCALE GENOMIC DNA]</scope>
    <source>
        <strain evidence="5 6">T19</strain>
    </source>
</reference>
<dbReference type="SUPFAM" id="SSF52151">
    <property type="entry name" value="FabD/lysophospholipase-like"/>
    <property type="match status" value="1"/>
</dbReference>
<organismHost>
    <name type="scientific">Acanthamoeba</name>
    <dbReference type="NCBI Taxonomy" id="5754"/>
</organismHost>
<keyword evidence="2" id="KW-0442">Lipid degradation</keyword>
<keyword evidence="3" id="KW-1133">Transmembrane helix</keyword>
<feature type="short sequence motif" description="DGA/G" evidence="2">
    <location>
        <begin position="185"/>
        <end position="187"/>
    </location>
</feature>
<evidence type="ECO:0000313" key="5">
    <source>
        <dbReference type="EMBL" id="ADB04006.1"/>
    </source>
</evidence>
<dbReference type="GO" id="GO:0016787">
    <property type="term" value="F:hydrolase activity"/>
    <property type="evidence" value="ECO:0007669"/>
    <property type="project" value="UniProtKB-UniRule"/>
</dbReference>
<dbReference type="Pfam" id="PF01734">
    <property type="entry name" value="Patatin"/>
    <property type="match status" value="1"/>
</dbReference>
<accession>D2XAM9</accession>
<keyword evidence="3" id="KW-0812">Transmembrane</keyword>
<dbReference type="GO" id="GO:0016042">
    <property type="term" value="P:lipid catabolic process"/>
    <property type="evidence" value="ECO:0007669"/>
    <property type="project" value="UniProtKB-UniRule"/>
</dbReference>
<feature type="domain" description="PNPLA" evidence="4">
    <location>
        <begin position="21"/>
        <end position="198"/>
    </location>
</feature>
<keyword evidence="2" id="KW-0378">Hydrolase</keyword>
<dbReference type="OrthoDB" id="10045at10239"/>
<keyword evidence="3" id="KW-0472">Membrane</keyword>
<feature type="transmembrane region" description="Helical" evidence="3">
    <location>
        <begin position="21"/>
        <end position="43"/>
    </location>
</feature>
<keyword evidence="1 2" id="KW-0443">Lipid metabolism</keyword>
<evidence type="ECO:0000256" key="1">
    <source>
        <dbReference type="ARBA" id="ARBA00023098"/>
    </source>
</evidence>
<name>D2XAM9_GBMV</name>
<gene>
    <name evidence="5" type="ORF">MAR_ORF228</name>
</gene>
<protein>
    <submittedName>
        <fullName evidence="5">Patatin-like phospholipase</fullName>
    </submittedName>
</protein>
<dbReference type="GeneID" id="8746465"/>
<feature type="short sequence motif" description="GXGXXG" evidence="2">
    <location>
        <begin position="25"/>
        <end position="30"/>
    </location>
</feature>
<dbReference type="InterPro" id="IPR052580">
    <property type="entry name" value="Lipid_Hydrolase"/>
</dbReference>
<dbReference type="PANTHER" id="PTHR46394">
    <property type="entry name" value="ANNEXIN"/>
    <property type="match status" value="1"/>
</dbReference>
<evidence type="ECO:0000256" key="2">
    <source>
        <dbReference type="PROSITE-ProRule" id="PRU01161"/>
    </source>
</evidence>
<dbReference type="InterPro" id="IPR016035">
    <property type="entry name" value="Acyl_Trfase/lysoPLipase"/>
</dbReference>
<evidence type="ECO:0000259" key="4">
    <source>
        <dbReference type="PROSITE" id="PS51635"/>
    </source>
</evidence>
<dbReference type="RefSeq" id="YP_003406968.1">
    <property type="nucleotide sequence ID" value="NC_013756.1"/>
</dbReference>
<dbReference type="EMBL" id="GU071086">
    <property type="protein sequence ID" value="ADB04006.1"/>
    <property type="molecule type" value="Genomic_DNA"/>
</dbReference>
<feature type="active site" description="Nucleophile" evidence="2">
    <location>
        <position position="56"/>
    </location>
</feature>
<dbReference type="Proteomes" id="UP000029780">
    <property type="component" value="Segment"/>
</dbReference>
<proteinExistence type="predicted"/>
<evidence type="ECO:0000256" key="3">
    <source>
        <dbReference type="SAM" id="Phobius"/>
    </source>
</evidence>
<organism evidence="5 6">
    <name type="scientific">Marseillevirus marseillevirus</name>
    <name type="common">GBM</name>
    <dbReference type="NCBI Taxonomy" id="694581"/>
    <lineage>
        <taxon>Viruses</taxon>
        <taxon>Varidnaviria</taxon>
        <taxon>Bamfordvirae</taxon>
        <taxon>Nucleocytoviricota</taxon>
        <taxon>Megaviricetes</taxon>
        <taxon>Pimascovirales</taxon>
        <taxon>Pimascovirales incertae sedis</taxon>
        <taxon>Marseilleviridae</taxon>
        <taxon>Marseillevirus</taxon>
        <taxon>Marseillevirus massiliense</taxon>
    </lineage>
</organism>
<dbReference type="Gene3D" id="3.40.1090.10">
    <property type="entry name" value="Cytosolic phospholipase A2 catalytic domain"/>
    <property type="match status" value="2"/>
</dbReference>
<dbReference type="KEGG" id="vg:8746465"/>
<dbReference type="InterPro" id="IPR002641">
    <property type="entry name" value="PNPLA_dom"/>
</dbReference>
<dbReference type="PROSITE" id="PS51635">
    <property type="entry name" value="PNPLA"/>
    <property type="match status" value="1"/>
</dbReference>
<sequence>MSELRNRRKRKEQKKEHLDALCLSGGGINGIATLGALEYFFRIFEMENISKFCGTSIGAIISLLVLCGYRPREILERLLCEGDICLPLSKLSFFTNYGLNDSSPLEKKLGELLEQKYGFVPTLSELFSLTKKEFVCVSANLSAMRIEYFSRTTKPNMSCVEAVLLSCNAPGVFKKREYLGSTYTDGGIFDNYPLSIFDDGETKILGINIASSNFSGEVGNFFDYMHRLMSFAAVQNSEKTYSPLVMNVRLRVEEFAFNLFVPDERKIELFGIGHLEASKAFRELSELKETLEMH</sequence>